<dbReference type="EMBL" id="JADFUA010000004">
    <property type="protein sequence ID" value="MBE9609334.1"/>
    <property type="molecule type" value="Genomic_DNA"/>
</dbReference>
<dbReference type="AlphaFoldDB" id="A0A8J7KAQ0"/>
<evidence type="ECO:0000313" key="3">
    <source>
        <dbReference type="Proteomes" id="UP000604481"/>
    </source>
</evidence>
<dbReference type="RefSeq" id="WP_194115865.1">
    <property type="nucleotide sequence ID" value="NZ_JADFUA010000004.1"/>
</dbReference>
<gene>
    <name evidence="2" type="ORF">INR99_08225</name>
</gene>
<keyword evidence="3" id="KW-1185">Reference proteome</keyword>
<keyword evidence="1" id="KW-0812">Transmembrane</keyword>
<feature type="transmembrane region" description="Helical" evidence="1">
    <location>
        <begin position="110"/>
        <end position="129"/>
    </location>
</feature>
<reference evidence="2 3" key="1">
    <citation type="submission" date="2020-10" db="EMBL/GenBank/DDBJ databases">
        <title>The genome sequence of Chitinilyticum litopenaei 4Y14.</title>
        <authorList>
            <person name="Liu Y."/>
        </authorList>
    </citation>
    <scope>NUCLEOTIDE SEQUENCE [LARGE SCALE GENOMIC DNA]</scope>
    <source>
        <strain evidence="2 3">4Y14</strain>
    </source>
</reference>
<feature type="transmembrane region" description="Helical" evidence="1">
    <location>
        <begin position="82"/>
        <end position="103"/>
    </location>
</feature>
<evidence type="ECO:0000313" key="2">
    <source>
        <dbReference type="EMBL" id="MBE9609334.1"/>
    </source>
</evidence>
<proteinExistence type="predicted"/>
<keyword evidence="1" id="KW-1133">Transmembrane helix</keyword>
<keyword evidence="1" id="KW-0472">Membrane</keyword>
<protein>
    <recommendedName>
        <fullName evidence="4">Transmembrane protein</fullName>
    </recommendedName>
</protein>
<evidence type="ECO:0008006" key="4">
    <source>
        <dbReference type="Google" id="ProtNLM"/>
    </source>
</evidence>
<dbReference type="Proteomes" id="UP000604481">
    <property type="component" value="Unassembled WGS sequence"/>
</dbReference>
<feature type="transmembrane region" description="Helical" evidence="1">
    <location>
        <begin position="25"/>
        <end position="45"/>
    </location>
</feature>
<accession>A0A8J7KAQ0</accession>
<name>A0A8J7KAQ0_9NEIS</name>
<comment type="caution">
    <text evidence="2">The sequence shown here is derived from an EMBL/GenBank/DDBJ whole genome shotgun (WGS) entry which is preliminary data.</text>
</comment>
<evidence type="ECO:0000256" key="1">
    <source>
        <dbReference type="SAM" id="Phobius"/>
    </source>
</evidence>
<sequence length="144" mass="15720">MPRPTLDLYDESASALFDAIRLDGWWALGTLLVSGAFYIAAPAMAQMAHQSSAANRQFALLLGGHALLRFVLAQLAQQRERWLWASALASLPAWVVLLMVIVLTAGTPMLLAGAICLVLILYASSLRIIPRLLVILRWPAPMGR</sequence>
<organism evidence="2 3">
    <name type="scientific">Chitinilyticum piscinae</name>
    <dbReference type="NCBI Taxonomy" id="2866724"/>
    <lineage>
        <taxon>Bacteria</taxon>
        <taxon>Pseudomonadati</taxon>
        <taxon>Pseudomonadota</taxon>
        <taxon>Betaproteobacteria</taxon>
        <taxon>Neisseriales</taxon>
        <taxon>Chitinibacteraceae</taxon>
        <taxon>Chitinilyticum</taxon>
    </lineage>
</organism>